<evidence type="ECO:0000256" key="17">
    <source>
        <dbReference type="PIRSR" id="PIRSR037299-2"/>
    </source>
</evidence>
<dbReference type="PIRSF" id="PIRSF037299">
    <property type="entry name" value="Glycosidase_CRH1_prd"/>
    <property type="match status" value="1"/>
</dbReference>
<keyword evidence="10" id="KW-0325">Glycoprotein</keyword>
<evidence type="ECO:0000256" key="16">
    <source>
        <dbReference type="PIRSR" id="PIRSR037299-1"/>
    </source>
</evidence>
<sequence length="403" mass="42127">MFFKYATAALAALAPLASAQTFTECDPLKKTCPNDKGLDTSSYEADFTKGESALDKWKTQSKSINFGDQGMELTIDKQGDHPTVATEFYIFFGKVEVEMKAAPGTGIVSTIVLESDVLDEIDWETLGGDTTQIQTNYFGKGDHSSYDRGSFADVDRPQETFHTYTVEYNKDAMTWSIDGNVIRTVAFQDAKGGSRFPQTPMRVKIGTWAGGDPDNDPGTIEWAGGETDYSAAPFTAYIKSVKIENDNPASEYSYSDNSGSFESIKKEGGKDDSDDDDDDDEDSSSTSSSSSSTSSSTSTTSSSKEESTSSDEATTTGESASSPTGSSAASKTEDSDGASATGPGSGSGSGSHSGSGSPSGSPSGGASTPSPSSFNSAAPSRTSMDGSSLALVILGLFTAMLQF</sequence>
<dbReference type="OrthoDB" id="4781at2759"/>
<dbReference type="InterPro" id="IPR000757">
    <property type="entry name" value="Beta-glucanase-like"/>
</dbReference>
<feature type="disulfide bond" evidence="17">
    <location>
        <begin position="25"/>
        <end position="32"/>
    </location>
</feature>
<keyword evidence="6" id="KW-0808">Transferase</keyword>
<keyword evidence="13" id="KW-0961">Cell wall biogenesis/degradation</keyword>
<keyword evidence="12" id="KW-0326">Glycosidase</keyword>
<dbReference type="GO" id="GO:0005975">
    <property type="term" value="P:carbohydrate metabolic process"/>
    <property type="evidence" value="ECO:0007669"/>
    <property type="project" value="InterPro"/>
</dbReference>
<dbReference type="GO" id="GO:0008843">
    <property type="term" value="F:endochitinase activity"/>
    <property type="evidence" value="ECO:0007669"/>
    <property type="project" value="UniProtKB-EC"/>
</dbReference>
<evidence type="ECO:0000256" key="11">
    <source>
        <dbReference type="ARBA" id="ARBA00023288"/>
    </source>
</evidence>
<feature type="compositionally biased region" description="Polar residues" evidence="18">
    <location>
        <begin position="249"/>
        <end position="261"/>
    </location>
</feature>
<dbReference type="PROSITE" id="PS51762">
    <property type="entry name" value="GH16_2"/>
    <property type="match status" value="1"/>
</dbReference>
<evidence type="ECO:0000256" key="10">
    <source>
        <dbReference type="ARBA" id="ARBA00023180"/>
    </source>
</evidence>
<feature type="region of interest" description="Disordered" evidence="18">
    <location>
        <begin position="249"/>
        <end position="385"/>
    </location>
</feature>
<feature type="compositionally biased region" description="Low complexity" evidence="18">
    <location>
        <begin position="354"/>
        <end position="380"/>
    </location>
</feature>
<feature type="chain" id="PRO_5014148796" description="Crh-like protein" evidence="19">
    <location>
        <begin position="20"/>
        <end position="403"/>
    </location>
</feature>
<dbReference type="Pfam" id="PF00722">
    <property type="entry name" value="Glyco_hydro_16"/>
    <property type="match status" value="1"/>
</dbReference>
<feature type="active site" description="Proton donor" evidence="16">
    <location>
        <position position="124"/>
    </location>
</feature>
<dbReference type="GeneID" id="36547401"/>
<dbReference type="Gene3D" id="2.60.120.200">
    <property type="match status" value="1"/>
</dbReference>
<feature type="compositionally biased region" description="Gly residues" evidence="18">
    <location>
        <begin position="343"/>
        <end position="353"/>
    </location>
</feature>
<evidence type="ECO:0000256" key="6">
    <source>
        <dbReference type="ARBA" id="ARBA00022679"/>
    </source>
</evidence>
<keyword evidence="8 15" id="KW-0378">Hydrolase</keyword>
<evidence type="ECO:0000313" key="22">
    <source>
        <dbReference type="Proteomes" id="UP000234254"/>
    </source>
</evidence>
<dbReference type="EC" id="3.2.-.-" evidence="15"/>
<keyword evidence="4" id="KW-0336">GPI-anchor</keyword>
<keyword evidence="22" id="KW-1185">Reference proteome</keyword>
<evidence type="ECO:0000256" key="5">
    <source>
        <dbReference type="ARBA" id="ARBA00022676"/>
    </source>
</evidence>
<dbReference type="PANTHER" id="PTHR10963">
    <property type="entry name" value="GLYCOSYL HYDROLASE-RELATED"/>
    <property type="match status" value="1"/>
</dbReference>
<dbReference type="EMBL" id="MSFM01000001">
    <property type="protein sequence ID" value="PKY09194.1"/>
    <property type="molecule type" value="Genomic_DNA"/>
</dbReference>
<evidence type="ECO:0000256" key="18">
    <source>
        <dbReference type="SAM" id="MobiDB-lite"/>
    </source>
</evidence>
<feature type="active site" description="Nucleophile" evidence="16">
    <location>
        <position position="120"/>
    </location>
</feature>
<evidence type="ECO:0000256" key="14">
    <source>
        <dbReference type="ARBA" id="ARBA00038074"/>
    </source>
</evidence>
<keyword evidence="3" id="KW-1003">Cell membrane</keyword>
<keyword evidence="11" id="KW-0449">Lipoprotein</keyword>
<feature type="compositionally biased region" description="Acidic residues" evidence="18">
    <location>
        <begin position="272"/>
        <end position="283"/>
    </location>
</feature>
<dbReference type="GO" id="GO:0016757">
    <property type="term" value="F:glycosyltransferase activity"/>
    <property type="evidence" value="ECO:0007669"/>
    <property type="project" value="UniProtKB-KW"/>
</dbReference>
<dbReference type="GO" id="GO:0098552">
    <property type="term" value="C:side of membrane"/>
    <property type="evidence" value="ECO:0007669"/>
    <property type="project" value="UniProtKB-KW"/>
</dbReference>
<comment type="subcellular location">
    <subcellularLocation>
        <location evidence="2">Cell membrane</location>
        <topology evidence="2">Lipid-anchor</topology>
        <topology evidence="2">GPI-anchor</topology>
    </subcellularLocation>
</comment>
<feature type="compositionally biased region" description="Low complexity" evidence="18">
    <location>
        <begin position="284"/>
        <end position="302"/>
    </location>
</feature>
<evidence type="ECO:0000256" key="2">
    <source>
        <dbReference type="ARBA" id="ARBA00004609"/>
    </source>
</evidence>
<dbReference type="VEuPathDB" id="FungiDB:P168DRAFT_315214"/>
<dbReference type="GO" id="GO:0005886">
    <property type="term" value="C:plasma membrane"/>
    <property type="evidence" value="ECO:0007669"/>
    <property type="project" value="UniProtKB-SubCell"/>
</dbReference>
<proteinExistence type="inferred from homology"/>
<keyword evidence="17" id="KW-1015">Disulfide bond</keyword>
<dbReference type="InterPro" id="IPR013320">
    <property type="entry name" value="ConA-like_dom_sf"/>
</dbReference>
<dbReference type="Proteomes" id="UP000234254">
    <property type="component" value="Unassembled WGS sequence"/>
</dbReference>
<keyword evidence="9 15" id="KW-0472">Membrane</keyword>
<protein>
    <recommendedName>
        <fullName evidence="15">Crh-like protein</fullName>
        <ecNumber evidence="15">3.2.-.-</ecNumber>
    </recommendedName>
</protein>
<comment type="caution">
    <text evidence="21">The sequence shown here is derived from an EMBL/GenBank/DDBJ whole genome shotgun (WGS) entry which is preliminary data.</text>
</comment>
<dbReference type="CDD" id="cd02183">
    <property type="entry name" value="GH16_fungal_CRH1_transglycosylase"/>
    <property type="match status" value="1"/>
</dbReference>
<dbReference type="GO" id="GO:0009277">
    <property type="term" value="C:fungal-type cell wall"/>
    <property type="evidence" value="ECO:0007669"/>
    <property type="project" value="TreeGrafter"/>
</dbReference>
<dbReference type="InterPro" id="IPR050546">
    <property type="entry name" value="Glycosyl_Hydrlase_16"/>
</dbReference>
<evidence type="ECO:0000256" key="12">
    <source>
        <dbReference type="ARBA" id="ARBA00023295"/>
    </source>
</evidence>
<feature type="signal peptide" evidence="19">
    <location>
        <begin position="1"/>
        <end position="19"/>
    </location>
</feature>
<evidence type="ECO:0000256" key="19">
    <source>
        <dbReference type="SAM" id="SignalP"/>
    </source>
</evidence>
<gene>
    <name evidence="21" type="ORF">P168DRAFT_315214</name>
</gene>
<accession>A0A2I1DH44</accession>
<feature type="compositionally biased region" description="Low complexity" evidence="18">
    <location>
        <begin position="310"/>
        <end position="330"/>
    </location>
</feature>
<evidence type="ECO:0000256" key="3">
    <source>
        <dbReference type="ARBA" id="ARBA00022475"/>
    </source>
</evidence>
<evidence type="ECO:0000256" key="13">
    <source>
        <dbReference type="ARBA" id="ARBA00023316"/>
    </source>
</evidence>
<evidence type="ECO:0000313" key="21">
    <source>
        <dbReference type="EMBL" id="PKY09194.1"/>
    </source>
</evidence>
<evidence type="ECO:0000259" key="20">
    <source>
        <dbReference type="PROSITE" id="PS51762"/>
    </source>
</evidence>
<organism evidence="21 22">
    <name type="scientific">Aspergillus campestris (strain IBT 28561)</name>
    <dbReference type="NCBI Taxonomy" id="1392248"/>
    <lineage>
        <taxon>Eukaryota</taxon>
        <taxon>Fungi</taxon>
        <taxon>Dikarya</taxon>
        <taxon>Ascomycota</taxon>
        <taxon>Pezizomycotina</taxon>
        <taxon>Eurotiomycetes</taxon>
        <taxon>Eurotiomycetidae</taxon>
        <taxon>Eurotiales</taxon>
        <taxon>Aspergillaceae</taxon>
        <taxon>Aspergillus</taxon>
        <taxon>Aspergillus subgen. Circumdati</taxon>
    </lineage>
</organism>
<evidence type="ECO:0000256" key="15">
    <source>
        <dbReference type="PIRNR" id="PIRNR037299"/>
    </source>
</evidence>
<feature type="domain" description="GH16" evidence="20">
    <location>
        <begin position="33"/>
        <end position="238"/>
    </location>
</feature>
<evidence type="ECO:0000256" key="1">
    <source>
        <dbReference type="ARBA" id="ARBA00000822"/>
    </source>
</evidence>
<comment type="similarity">
    <text evidence="14">Belongs to the glycosyl hydrolase 16 family. CRH1 subfamily.</text>
</comment>
<dbReference type="GO" id="GO:0031505">
    <property type="term" value="P:fungal-type cell wall organization"/>
    <property type="evidence" value="ECO:0007669"/>
    <property type="project" value="TreeGrafter"/>
</dbReference>
<comment type="catalytic activity">
    <reaction evidence="1">
        <text>Random endo-hydrolysis of N-acetyl-beta-D-glucosaminide (1-&gt;4)-beta-linkages in chitin and chitodextrins.</text>
        <dbReference type="EC" id="3.2.1.14"/>
    </reaction>
</comment>
<dbReference type="AlphaFoldDB" id="A0A2I1DH44"/>
<keyword evidence="5" id="KW-0328">Glycosyltransferase</keyword>
<dbReference type="SUPFAM" id="SSF49899">
    <property type="entry name" value="Concanavalin A-like lectins/glucanases"/>
    <property type="match status" value="1"/>
</dbReference>
<name>A0A2I1DH44_ASPC2</name>
<evidence type="ECO:0000256" key="7">
    <source>
        <dbReference type="ARBA" id="ARBA00022729"/>
    </source>
</evidence>
<reference evidence="21" key="1">
    <citation type="submission" date="2016-12" db="EMBL/GenBank/DDBJ databases">
        <title>The genomes of Aspergillus section Nigri reveals drivers in fungal speciation.</title>
        <authorList>
            <consortium name="DOE Joint Genome Institute"/>
            <person name="Vesth T.C."/>
            <person name="Nybo J."/>
            <person name="Theobald S."/>
            <person name="Brandl J."/>
            <person name="Frisvad J.C."/>
            <person name="Nielsen K.F."/>
            <person name="Lyhne E.K."/>
            <person name="Kogle M.E."/>
            <person name="Kuo A."/>
            <person name="Riley R."/>
            <person name="Clum A."/>
            <person name="Nolan M."/>
            <person name="Lipzen A."/>
            <person name="Salamov A."/>
            <person name="Henrissat B."/>
            <person name="Wiebenga A."/>
            <person name="De vries R.P."/>
            <person name="Grigoriev I.V."/>
            <person name="Mortensen U.H."/>
            <person name="Andersen M.R."/>
            <person name="Baker S.E."/>
        </authorList>
    </citation>
    <scope>NUCLEOTIDE SEQUENCE</scope>
    <source>
        <strain evidence="21">IBT 28561</strain>
    </source>
</reference>
<evidence type="ECO:0000256" key="8">
    <source>
        <dbReference type="ARBA" id="ARBA00022801"/>
    </source>
</evidence>
<dbReference type="InterPro" id="IPR017168">
    <property type="entry name" value="CHR-like"/>
</dbReference>
<evidence type="ECO:0000256" key="9">
    <source>
        <dbReference type="ARBA" id="ARBA00023136"/>
    </source>
</evidence>
<dbReference type="PANTHER" id="PTHR10963:SF27">
    <property type="entry name" value="GLYCOSIDASE-RELATED"/>
    <property type="match status" value="1"/>
</dbReference>
<dbReference type="RefSeq" id="XP_024697788.1">
    <property type="nucleotide sequence ID" value="XM_024839877.1"/>
</dbReference>
<evidence type="ECO:0000256" key="4">
    <source>
        <dbReference type="ARBA" id="ARBA00022622"/>
    </source>
</evidence>
<keyword evidence="7 19" id="KW-0732">Signal</keyword>